<feature type="transmembrane region" description="Helical" evidence="7">
    <location>
        <begin position="141"/>
        <end position="158"/>
    </location>
</feature>
<reference evidence="10" key="1">
    <citation type="journal article" date="2019" name="Int. J. Syst. Evol. Microbiol.">
        <title>The Global Catalogue of Microorganisms (GCM) 10K type strain sequencing project: providing services to taxonomists for standard genome sequencing and annotation.</title>
        <authorList>
            <consortium name="The Broad Institute Genomics Platform"/>
            <consortium name="The Broad Institute Genome Sequencing Center for Infectious Disease"/>
            <person name="Wu L."/>
            <person name="Ma J."/>
        </authorList>
    </citation>
    <scope>NUCLEOTIDE SEQUENCE [LARGE SCALE GENOMIC DNA]</scope>
    <source>
        <strain evidence="10">JCM 18459</strain>
    </source>
</reference>
<dbReference type="RefSeq" id="WP_345459827.1">
    <property type="nucleotide sequence ID" value="NZ_BAABKG010000003.1"/>
</dbReference>
<dbReference type="PANTHER" id="PTHR40074">
    <property type="entry name" value="O-ACETYLTRANSFERASE WECH"/>
    <property type="match status" value="1"/>
</dbReference>
<organism evidence="9 10">
    <name type="scientific">Nocardioides marinquilinus</name>
    <dbReference type="NCBI Taxonomy" id="1210400"/>
    <lineage>
        <taxon>Bacteria</taxon>
        <taxon>Bacillati</taxon>
        <taxon>Actinomycetota</taxon>
        <taxon>Actinomycetes</taxon>
        <taxon>Propionibacteriales</taxon>
        <taxon>Nocardioidaceae</taxon>
        <taxon>Nocardioides</taxon>
    </lineage>
</organism>
<feature type="transmembrane region" description="Helical" evidence="7">
    <location>
        <begin position="190"/>
        <end position="207"/>
    </location>
</feature>
<feature type="transmembrane region" description="Helical" evidence="7">
    <location>
        <begin position="216"/>
        <end position="234"/>
    </location>
</feature>
<gene>
    <name evidence="9" type="ORF">GCM10023340_29110</name>
</gene>
<feature type="transmembrane region" description="Helical" evidence="7">
    <location>
        <begin position="246"/>
        <end position="264"/>
    </location>
</feature>
<evidence type="ECO:0000313" key="10">
    <source>
        <dbReference type="Proteomes" id="UP001500221"/>
    </source>
</evidence>
<comment type="subcellular location">
    <subcellularLocation>
        <location evidence="1">Cell membrane</location>
        <topology evidence="1">Multi-pass membrane protein</topology>
    </subcellularLocation>
</comment>
<evidence type="ECO:0000313" key="9">
    <source>
        <dbReference type="EMBL" id="GAA5150978.1"/>
    </source>
</evidence>
<name>A0ABP9PRM2_9ACTN</name>
<evidence type="ECO:0000256" key="4">
    <source>
        <dbReference type="ARBA" id="ARBA00022692"/>
    </source>
</evidence>
<comment type="similarity">
    <text evidence="2">Belongs to the acyltransferase 3 family.</text>
</comment>
<feature type="transmembrane region" description="Helical" evidence="7">
    <location>
        <begin position="276"/>
        <end position="295"/>
    </location>
</feature>
<dbReference type="EMBL" id="BAABKG010000003">
    <property type="protein sequence ID" value="GAA5150978.1"/>
    <property type="molecule type" value="Genomic_DNA"/>
</dbReference>
<dbReference type="Proteomes" id="UP001500221">
    <property type="component" value="Unassembled WGS sequence"/>
</dbReference>
<evidence type="ECO:0000256" key="7">
    <source>
        <dbReference type="SAM" id="Phobius"/>
    </source>
</evidence>
<evidence type="ECO:0000256" key="3">
    <source>
        <dbReference type="ARBA" id="ARBA00022475"/>
    </source>
</evidence>
<proteinExistence type="inferred from homology"/>
<dbReference type="InterPro" id="IPR002656">
    <property type="entry name" value="Acyl_transf_3_dom"/>
</dbReference>
<evidence type="ECO:0000256" key="5">
    <source>
        <dbReference type="ARBA" id="ARBA00022989"/>
    </source>
</evidence>
<evidence type="ECO:0000256" key="2">
    <source>
        <dbReference type="ARBA" id="ARBA00007400"/>
    </source>
</evidence>
<dbReference type="Pfam" id="PF01757">
    <property type="entry name" value="Acyl_transf_3"/>
    <property type="match status" value="1"/>
</dbReference>
<feature type="domain" description="Acyltransferase 3" evidence="8">
    <location>
        <begin position="20"/>
        <end position="326"/>
    </location>
</feature>
<evidence type="ECO:0000256" key="6">
    <source>
        <dbReference type="ARBA" id="ARBA00023136"/>
    </source>
</evidence>
<evidence type="ECO:0000259" key="8">
    <source>
        <dbReference type="Pfam" id="PF01757"/>
    </source>
</evidence>
<keyword evidence="4 7" id="KW-0812">Transmembrane</keyword>
<dbReference type="PANTHER" id="PTHR40074:SF4">
    <property type="entry name" value="INNER MEMBRANE PROTEIN YCFT"/>
    <property type="match status" value="1"/>
</dbReference>
<keyword evidence="5 7" id="KW-1133">Transmembrane helix</keyword>
<feature type="transmembrane region" description="Helical" evidence="7">
    <location>
        <begin position="100"/>
        <end position="121"/>
    </location>
</feature>
<feature type="transmembrane region" description="Helical" evidence="7">
    <location>
        <begin position="58"/>
        <end position="80"/>
    </location>
</feature>
<evidence type="ECO:0000256" key="1">
    <source>
        <dbReference type="ARBA" id="ARBA00004651"/>
    </source>
</evidence>
<protein>
    <recommendedName>
        <fullName evidence="8">Acyltransferase 3 domain-containing protein</fullName>
    </recommendedName>
</protein>
<feature type="transmembrane region" description="Helical" evidence="7">
    <location>
        <begin position="307"/>
        <end position="325"/>
    </location>
</feature>
<keyword evidence="10" id="KW-1185">Reference proteome</keyword>
<comment type="caution">
    <text evidence="9">The sequence shown here is derived from an EMBL/GenBank/DDBJ whole genome shotgun (WGS) entry which is preliminary data.</text>
</comment>
<keyword evidence="3" id="KW-1003">Cell membrane</keyword>
<accession>A0ABP9PRM2</accession>
<feature type="transmembrane region" description="Helical" evidence="7">
    <location>
        <begin position="165"/>
        <end position="184"/>
    </location>
</feature>
<keyword evidence="6 7" id="KW-0472">Membrane</keyword>
<sequence length="346" mass="36751">MSTRPDARPATHEATAARQAWADVAKGACIVLVVLWHVTRKDYLALPWSLDVPVTGAWGWLSQALLPVRMPLFFAISGLFAARRLAEPWGRLGARRVAPLLYLFVLWTLVHTLVLRLTPGFDTAVAGSPGELLVQLTVTPGNLWYLLALAAYVAVARATRRAPHVALVAAAGLAVVAGAGLVATPGNREGLLVNLVWFLLGTRVAALPRTLTRRRVGVAAVVAFGLATVAWQGLDADRWLDVRPGLGLLGIAAGAGVAVLVAPTRVGTPLARLGRLTLPVYVVHLPLVALLHLASERWLPTSSVVAALLYPAAATALVLALSLALHRVLVRAGGWWLFTAPWLGRA</sequence>
<feature type="transmembrane region" description="Helical" evidence="7">
    <location>
        <begin position="20"/>
        <end position="38"/>
    </location>
</feature>